<feature type="region of interest" description="Disordered" evidence="13">
    <location>
        <begin position="45"/>
        <end position="65"/>
    </location>
</feature>
<dbReference type="EMBL" id="JAANIT010001368">
    <property type="protein sequence ID" value="KAG1540669.1"/>
    <property type="molecule type" value="Genomic_DNA"/>
</dbReference>
<sequence length="522" mass="60656">MLRFTRLRPSYHKTLVCLQRRHIADNKDPFPDLAIRHSKEAALESSYPNLPPIPRPNEKTEDKRRRLTYQSRKRGILETDLLLSTFAKTWLPKFNADQLKEYDQLLDEPDWDIFYWATEKKPIPEKWQKSEIFQLIKQHAKNEEKKAIKDNRMTTSDIQQPVILLSPPEDDQPSKSSFLKRKLSNLSLRKDVLFYTNSCSITATNTIYSSSSNLSTPSSISERARPSIVLQDKYKNYKLGKKIGSGASAKLRLLEPTKGNKLVAMKIYKKKDKDETEKGYDKQLTSEFCISKTLFHQHVVSVYDLLKDKKGRWCIIMEYCAGGDLLSVIQQFDLNDDEMDCLFKQLLLGLNHIHSSGVAHRDIKPENLIMTTDGLLKIGDFGVADVVQSCFDLEPRYSKGKCGSEPYWSPEILTSTEYDAKALDIWSSAVTWHVMLYRRIPFLIANQTDPSYIEFLKAKRDWLPLSKCSEQEKECLFGMFDPDPNTRWTVERCLRSDWISSIGVCFENFKRHRHHFIKNKLF</sequence>
<evidence type="ECO:0000313" key="15">
    <source>
        <dbReference type="EMBL" id="KAG1540669.1"/>
    </source>
</evidence>
<evidence type="ECO:0000256" key="1">
    <source>
        <dbReference type="ARBA" id="ARBA00004305"/>
    </source>
</evidence>
<evidence type="ECO:0000259" key="14">
    <source>
        <dbReference type="PROSITE" id="PS50011"/>
    </source>
</evidence>
<gene>
    <name evidence="15" type="ORF">G6F51_008382</name>
</gene>
<dbReference type="SMART" id="SM00220">
    <property type="entry name" value="S_TKc"/>
    <property type="match status" value="1"/>
</dbReference>
<dbReference type="FunFam" id="1.10.150.250:FF:000002">
    <property type="entry name" value="Succinate dehydrogenase assembly factor 2, mitochondrial"/>
    <property type="match status" value="1"/>
</dbReference>
<dbReference type="Proteomes" id="UP000717996">
    <property type="component" value="Unassembled WGS sequence"/>
</dbReference>
<dbReference type="Gene3D" id="1.10.150.250">
    <property type="entry name" value="Flavinator of succinate dehydrogenase"/>
    <property type="match status" value="1"/>
</dbReference>
<evidence type="ECO:0000313" key="16">
    <source>
        <dbReference type="Proteomes" id="UP000717996"/>
    </source>
</evidence>
<dbReference type="InterPro" id="IPR011009">
    <property type="entry name" value="Kinase-like_dom_sf"/>
</dbReference>
<comment type="function">
    <text evidence="11">Plays an essential role in the assembly of succinate dehydrogenase (SDH), an enzyme complex (also referred to as respiratory complex II) that is a component of both the tricarboxylic acid (TCA) cycle and the mitochondrial electron transport chain, and which couples the oxidation of succinate to fumarate with the reduction of ubiquinone (coenzyme Q) to ubiquinol. Required for flavinylation (covalent attachment of FAD) of the flavoprotein subunit of the SDH catalytic dimer.</text>
</comment>
<keyword evidence="7 11" id="KW-0496">Mitochondrion</keyword>
<evidence type="ECO:0000256" key="8">
    <source>
        <dbReference type="ARBA" id="ARBA00023186"/>
    </source>
</evidence>
<keyword evidence="8 11" id="KW-0143">Chaperone</keyword>
<evidence type="ECO:0000256" key="9">
    <source>
        <dbReference type="ARBA" id="ARBA00047899"/>
    </source>
</evidence>
<dbReference type="SUPFAM" id="SSF109910">
    <property type="entry name" value="YgfY-like"/>
    <property type="match status" value="1"/>
</dbReference>
<evidence type="ECO:0000256" key="7">
    <source>
        <dbReference type="ARBA" id="ARBA00023128"/>
    </source>
</evidence>
<feature type="domain" description="Protein kinase" evidence="14">
    <location>
        <begin position="237"/>
        <end position="499"/>
    </location>
</feature>
<evidence type="ECO:0000256" key="4">
    <source>
        <dbReference type="ARBA" id="ARBA00022741"/>
    </source>
</evidence>
<accession>A0A9P6Y6M3</accession>
<dbReference type="SUPFAM" id="SSF56112">
    <property type="entry name" value="Protein kinase-like (PK-like)"/>
    <property type="match status" value="1"/>
</dbReference>
<dbReference type="Pfam" id="PF00069">
    <property type="entry name" value="Pkinase"/>
    <property type="match status" value="1"/>
</dbReference>
<proteinExistence type="inferred from homology"/>
<dbReference type="GO" id="GO:0005759">
    <property type="term" value="C:mitochondrial matrix"/>
    <property type="evidence" value="ECO:0007669"/>
    <property type="project" value="UniProtKB-SubCell"/>
</dbReference>
<evidence type="ECO:0000256" key="2">
    <source>
        <dbReference type="ARBA" id="ARBA00022527"/>
    </source>
</evidence>
<comment type="subunit">
    <text evidence="11">Interacts with the flavoprotein subunit within the SDH catalytic dimer.</text>
</comment>
<dbReference type="AlphaFoldDB" id="A0A9P6Y6M3"/>
<dbReference type="GO" id="GO:0005524">
    <property type="term" value="F:ATP binding"/>
    <property type="evidence" value="ECO:0007669"/>
    <property type="project" value="UniProtKB-UniRule"/>
</dbReference>
<evidence type="ECO:0000256" key="6">
    <source>
        <dbReference type="ARBA" id="ARBA00022840"/>
    </source>
</evidence>
<comment type="caution">
    <text evidence="15">The sequence shown here is derived from an EMBL/GenBank/DDBJ whole genome shotgun (WGS) entry which is preliminary data.</text>
</comment>
<keyword evidence="4 12" id="KW-0547">Nucleotide-binding</keyword>
<dbReference type="InterPro" id="IPR008271">
    <property type="entry name" value="Ser/Thr_kinase_AS"/>
</dbReference>
<protein>
    <recommendedName>
        <fullName evidence="11">Succinate dehydrogenase assembly factor 2, mitochondrial</fullName>
        <shortName evidence="11">SDH assembly factor 2</shortName>
        <shortName evidence="11">SDHAF2</shortName>
    </recommendedName>
</protein>
<evidence type="ECO:0000256" key="13">
    <source>
        <dbReference type="SAM" id="MobiDB-lite"/>
    </source>
</evidence>
<comment type="catalytic activity">
    <reaction evidence="10">
        <text>L-seryl-[protein] + ATP = O-phospho-L-seryl-[protein] + ADP + H(+)</text>
        <dbReference type="Rhea" id="RHEA:17989"/>
        <dbReference type="Rhea" id="RHEA-COMP:9863"/>
        <dbReference type="Rhea" id="RHEA-COMP:11604"/>
        <dbReference type="ChEBI" id="CHEBI:15378"/>
        <dbReference type="ChEBI" id="CHEBI:29999"/>
        <dbReference type="ChEBI" id="CHEBI:30616"/>
        <dbReference type="ChEBI" id="CHEBI:83421"/>
        <dbReference type="ChEBI" id="CHEBI:456216"/>
        <dbReference type="EC" id="2.7.11.1"/>
    </reaction>
</comment>
<dbReference type="PANTHER" id="PTHR43895:SF32">
    <property type="entry name" value="SERINE_THREONINE-PROTEIN KINASE CHK1"/>
    <property type="match status" value="1"/>
</dbReference>
<dbReference type="PROSITE" id="PS00108">
    <property type="entry name" value="PROTEIN_KINASE_ST"/>
    <property type="match status" value="1"/>
</dbReference>
<dbReference type="Gene3D" id="1.10.510.10">
    <property type="entry name" value="Transferase(Phosphotransferase) domain 1"/>
    <property type="match status" value="1"/>
</dbReference>
<dbReference type="InterPro" id="IPR000719">
    <property type="entry name" value="Prot_kinase_dom"/>
</dbReference>
<keyword evidence="3" id="KW-0808">Transferase</keyword>
<keyword evidence="2" id="KW-0723">Serine/threonine-protein kinase</keyword>
<keyword evidence="5" id="KW-0418">Kinase</keyword>
<dbReference type="HAMAP" id="MF_03057">
    <property type="entry name" value="SDHAF2"/>
    <property type="match status" value="1"/>
</dbReference>
<dbReference type="Pfam" id="PF03937">
    <property type="entry name" value="Sdh5"/>
    <property type="match status" value="1"/>
</dbReference>
<organism evidence="15 16">
    <name type="scientific">Rhizopus oryzae</name>
    <name type="common">Mucormycosis agent</name>
    <name type="synonym">Rhizopus arrhizus var. delemar</name>
    <dbReference type="NCBI Taxonomy" id="64495"/>
    <lineage>
        <taxon>Eukaryota</taxon>
        <taxon>Fungi</taxon>
        <taxon>Fungi incertae sedis</taxon>
        <taxon>Mucoromycota</taxon>
        <taxon>Mucoromycotina</taxon>
        <taxon>Mucoromycetes</taxon>
        <taxon>Mucorales</taxon>
        <taxon>Mucorineae</taxon>
        <taxon>Rhizopodaceae</taxon>
        <taxon>Rhizopus</taxon>
    </lineage>
</organism>
<evidence type="ECO:0000256" key="12">
    <source>
        <dbReference type="PROSITE-ProRule" id="PRU10141"/>
    </source>
</evidence>
<dbReference type="PROSITE" id="PS00107">
    <property type="entry name" value="PROTEIN_KINASE_ATP"/>
    <property type="match status" value="1"/>
</dbReference>
<dbReference type="InterPro" id="IPR017441">
    <property type="entry name" value="Protein_kinase_ATP_BS"/>
</dbReference>
<dbReference type="GO" id="GO:0007165">
    <property type="term" value="P:signal transduction"/>
    <property type="evidence" value="ECO:0007669"/>
    <property type="project" value="TreeGrafter"/>
</dbReference>
<keyword evidence="6 12" id="KW-0067">ATP-binding</keyword>
<comment type="subcellular location">
    <subcellularLocation>
        <location evidence="1 11">Mitochondrion matrix</location>
    </subcellularLocation>
</comment>
<dbReference type="PANTHER" id="PTHR43895">
    <property type="entry name" value="CALCIUM/CALMODULIN-DEPENDENT PROTEIN KINASE KINASE-RELATED"/>
    <property type="match status" value="1"/>
</dbReference>
<dbReference type="GO" id="GO:0006121">
    <property type="term" value="P:mitochondrial electron transport, succinate to ubiquinone"/>
    <property type="evidence" value="ECO:0007669"/>
    <property type="project" value="UniProtKB-UniRule"/>
</dbReference>
<dbReference type="InterPro" id="IPR028882">
    <property type="entry name" value="SDHAF2"/>
</dbReference>
<name>A0A9P6Y6M3_RHIOR</name>
<dbReference type="InterPro" id="IPR005631">
    <property type="entry name" value="SDH"/>
</dbReference>
<dbReference type="InterPro" id="IPR036714">
    <property type="entry name" value="SDH_sf"/>
</dbReference>
<evidence type="ECO:0000256" key="10">
    <source>
        <dbReference type="ARBA" id="ARBA00048679"/>
    </source>
</evidence>
<evidence type="ECO:0000256" key="5">
    <source>
        <dbReference type="ARBA" id="ARBA00022777"/>
    </source>
</evidence>
<dbReference type="GO" id="GO:0004674">
    <property type="term" value="F:protein serine/threonine kinase activity"/>
    <property type="evidence" value="ECO:0007669"/>
    <property type="project" value="UniProtKB-KW"/>
</dbReference>
<dbReference type="PROSITE" id="PS50011">
    <property type="entry name" value="PROTEIN_KINASE_DOM"/>
    <property type="match status" value="1"/>
</dbReference>
<reference evidence="15" key="1">
    <citation type="journal article" date="2020" name="Microb. Genom.">
        <title>Genetic diversity of clinical and environmental Mucorales isolates obtained from an investigation of mucormycosis cases among solid organ transplant recipients.</title>
        <authorList>
            <person name="Nguyen M.H."/>
            <person name="Kaul D."/>
            <person name="Muto C."/>
            <person name="Cheng S.J."/>
            <person name="Richter R.A."/>
            <person name="Bruno V.M."/>
            <person name="Liu G."/>
            <person name="Beyhan S."/>
            <person name="Sundermann A.J."/>
            <person name="Mounaud S."/>
            <person name="Pasculle A.W."/>
            <person name="Nierman W.C."/>
            <person name="Driscoll E."/>
            <person name="Cumbie R."/>
            <person name="Clancy C.J."/>
            <person name="Dupont C.L."/>
        </authorList>
    </citation>
    <scope>NUCLEOTIDE SEQUENCE</scope>
    <source>
        <strain evidence="15">GL16</strain>
    </source>
</reference>
<evidence type="ECO:0000256" key="3">
    <source>
        <dbReference type="ARBA" id="ARBA00022679"/>
    </source>
</evidence>
<comment type="similarity">
    <text evidence="11">Belongs to the SDHAF2 family.</text>
</comment>
<evidence type="ECO:0000256" key="11">
    <source>
        <dbReference type="HAMAP-Rule" id="MF_03057"/>
    </source>
</evidence>
<comment type="catalytic activity">
    <reaction evidence="9">
        <text>L-threonyl-[protein] + ATP = O-phospho-L-threonyl-[protein] + ADP + H(+)</text>
        <dbReference type="Rhea" id="RHEA:46608"/>
        <dbReference type="Rhea" id="RHEA-COMP:11060"/>
        <dbReference type="Rhea" id="RHEA-COMP:11605"/>
        <dbReference type="ChEBI" id="CHEBI:15378"/>
        <dbReference type="ChEBI" id="CHEBI:30013"/>
        <dbReference type="ChEBI" id="CHEBI:30616"/>
        <dbReference type="ChEBI" id="CHEBI:61977"/>
        <dbReference type="ChEBI" id="CHEBI:456216"/>
        <dbReference type="EC" id="2.7.11.1"/>
    </reaction>
</comment>
<feature type="binding site" evidence="12">
    <location>
        <position position="266"/>
    </location>
    <ligand>
        <name>ATP</name>
        <dbReference type="ChEBI" id="CHEBI:30616"/>
    </ligand>
</feature>